<comment type="caution">
    <text evidence="1">The sequence shown here is derived from an EMBL/GenBank/DDBJ whole genome shotgun (WGS) entry which is preliminary data.</text>
</comment>
<evidence type="ECO:0000313" key="2">
    <source>
        <dbReference type="Proteomes" id="UP000178086"/>
    </source>
</evidence>
<organism evidence="1 2">
    <name type="scientific">Candidatus Aquicultor primus</name>
    <dbReference type="NCBI Taxonomy" id="1797195"/>
    <lineage>
        <taxon>Bacteria</taxon>
        <taxon>Bacillati</taxon>
        <taxon>Actinomycetota</taxon>
        <taxon>Candidatus Aquicultoria</taxon>
        <taxon>Candidatus Aquicultorales</taxon>
        <taxon>Candidatus Aquicultoraceae</taxon>
        <taxon>Candidatus Aquicultor</taxon>
    </lineage>
</organism>
<sequence>MSKSGSTSQSIAAIANLGSINFVIIRERTSADKSATIMRSTASCQPRSSVTMRVEIPAAEPAAINVNTGAHAAPLLRAMAAIGTRQPVVAGRNTPKKLEARTARDGVL</sequence>
<reference evidence="1 2" key="1">
    <citation type="journal article" date="2016" name="Nat. Commun.">
        <title>Thousands of microbial genomes shed light on interconnected biogeochemical processes in an aquifer system.</title>
        <authorList>
            <person name="Anantharaman K."/>
            <person name="Brown C.T."/>
            <person name="Hug L.A."/>
            <person name="Sharon I."/>
            <person name="Castelle C.J."/>
            <person name="Probst A.J."/>
            <person name="Thomas B.C."/>
            <person name="Singh A."/>
            <person name="Wilkins M.J."/>
            <person name="Karaoz U."/>
            <person name="Brodie E.L."/>
            <person name="Williams K.H."/>
            <person name="Hubbard S.S."/>
            <person name="Banfield J.F."/>
        </authorList>
    </citation>
    <scope>NUCLEOTIDE SEQUENCE [LARGE SCALE GENOMIC DNA]</scope>
</reference>
<dbReference type="AlphaFoldDB" id="A0A1F2UP18"/>
<dbReference type="Proteomes" id="UP000178086">
    <property type="component" value="Unassembled WGS sequence"/>
</dbReference>
<dbReference type="EMBL" id="MELI01000035">
    <property type="protein sequence ID" value="OFW34702.1"/>
    <property type="molecule type" value="Genomic_DNA"/>
</dbReference>
<accession>A0A1F2UP18</accession>
<name>A0A1F2UP18_9ACTN</name>
<protein>
    <submittedName>
        <fullName evidence="1">Uncharacterized protein</fullName>
    </submittedName>
</protein>
<proteinExistence type="predicted"/>
<evidence type="ECO:0000313" key="1">
    <source>
        <dbReference type="EMBL" id="OFW34702.1"/>
    </source>
</evidence>
<gene>
    <name evidence="1" type="ORF">A2074_01505</name>
</gene>